<dbReference type="SUPFAM" id="SSF46565">
    <property type="entry name" value="Chaperone J-domain"/>
    <property type="match status" value="1"/>
</dbReference>
<keyword evidence="5" id="KW-1185">Reference proteome</keyword>
<dbReference type="InterPro" id="IPR018253">
    <property type="entry name" value="DnaJ_domain_CS"/>
</dbReference>
<dbReference type="PROSITE" id="PS00636">
    <property type="entry name" value="DNAJ_1"/>
    <property type="match status" value="1"/>
</dbReference>
<dbReference type="InterPro" id="IPR050817">
    <property type="entry name" value="DjlA_DnaK_co-chaperone"/>
</dbReference>
<dbReference type="Pfam" id="PF00226">
    <property type="entry name" value="DnaJ"/>
    <property type="match status" value="1"/>
</dbReference>
<protein>
    <submittedName>
        <fullName evidence="4">DnaJ domain-containing protein, protein</fullName>
    </submittedName>
</protein>
<name>A0AAQ3M9L0_9PEZI</name>
<evidence type="ECO:0000256" key="1">
    <source>
        <dbReference type="SAM" id="Coils"/>
    </source>
</evidence>
<sequence>MAPSIVTDDYYAILEVNQTATLDIINKSYRRLALKLHPDRGGSTQLFQLLGAAYETLKDDSKRRAYDLIYPSISRSRPIPKSTNTSRPPPTSTPQSDEARDNAQLAMLRRQKEQRGAHWAIKRREFESSISEIKKIIQRLEQEIKNLTSIAAAEAAVDARKNSWATWFMSPVYKQVEESEDEKARKDIERQERRVEKDWKERKLGVQQAQLREKEKIMNETKSRIDAADLCDDNKIRTIIEAMEARERRAKAKAEEEMLAKMKRQAEERLREQQLREQQLREVLRQEQLRKEQLRKEQLRKEQLRKEQLRKEQEAAEAFRKAAEAAGQKAFDEEMGRFRRTYMHSNSDDNSTRQSRELACSHAGWWAKVQGRTACPKCYDVWTYMLQRPGCATKACPKCQREMRPRFQRNVNTARTPRRDAPRRPKPRSPSPYYMYSDWD</sequence>
<organism evidence="4 5">
    <name type="scientific">Acrodontium crateriforme</name>
    <dbReference type="NCBI Taxonomy" id="150365"/>
    <lineage>
        <taxon>Eukaryota</taxon>
        <taxon>Fungi</taxon>
        <taxon>Dikarya</taxon>
        <taxon>Ascomycota</taxon>
        <taxon>Pezizomycotina</taxon>
        <taxon>Dothideomycetes</taxon>
        <taxon>Dothideomycetidae</taxon>
        <taxon>Mycosphaerellales</taxon>
        <taxon>Teratosphaeriaceae</taxon>
        <taxon>Acrodontium</taxon>
    </lineage>
</organism>
<dbReference type="EMBL" id="CP138592">
    <property type="protein sequence ID" value="WPH04452.1"/>
    <property type="molecule type" value="Genomic_DNA"/>
</dbReference>
<dbReference type="CDD" id="cd06257">
    <property type="entry name" value="DnaJ"/>
    <property type="match status" value="1"/>
</dbReference>
<feature type="region of interest" description="Disordered" evidence="2">
    <location>
        <begin position="402"/>
        <end position="440"/>
    </location>
</feature>
<feature type="coiled-coil region" evidence="1">
    <location>
        <begin position="240"/>
        <end position="326"/>
    </location>
</feature>
<evidence type="ECO:0000256" key="2">
    <source>
        <dbReference type="SAM" id="MobiDB-lite"/>
    </source>
</evidence>
<dbReference type="InterPro" id="IPR001623">
    <property type="entry name" value="DnaJ_domain"/>
</dbReference>
<dbReference type="AlphaFoldDB" id="A0AAQ3M9L0"/>
<evidence type="ECO:0000313" key="5">
    <source>
        <dbReference type="Proteomes" id="UP001303373"/>
    </source>
</evidence>
<dbReference type="SMART" id="SM00271">
    <property type="entry name" value="DnaJ"/>
    <property type="match status" value="1"/>
</dbReference>
<feature type="coiled-coil region" evidence="1">
    <location>
        <begin position="123"/>
        <end position="194"/>
    </location>
</feature>
<gene>
    <name evidence="4" type="ORF">R9X50_00734300</name>
</gene>
<dbReference type="PRINTS" id="PR00625">
    <property type="entry name" value="JDOMAIN"/>
</dbReference>
<evidence type="ECO:0000313" key="4">
    <source>
        <dbReference type="EMBL" id="WPH04452.1"/>
    </source>
</evidence>
<keyword evidence="1" id="KW-0175">Coiled coil</keyword>
<dbReference type="Gene3D" id="1.10.287.110">
    <property type="entry name" value="DnaJ domain"/>
    <property type="match status" value="1"/>
</dbReference>
<dbReference type="Proteomes" id="UP001303373">
    <property type="component" value="Chromosome 13"/>
</dbReference>
<feature type="region of interest" description="Disordered" evidence="2">
    <location>
        <begin position="76"/>
        <end position="100"/>
    </location>
</feature>
<dbReference type="PANTHER" id="PTHR24074">
    <property type="entry name" value="CO-CHAPERONE PROTEIN DJLA"/>
    <property type="match status" value="1"/>
</dbReference>
<evidence type="ECO:0000259" key="3">
    <source>
        <dbReference type="SMART" id="SM00271"/>
    </source>
</evidence>
<reference evidence="4 5" key="1">
    <citation type="submission" date="2023-11" db="EMBL/GenBank/DDBJ databases">
        <title>An acidophilic fungus is an integral part of prey digestion in a carnivorous sundew plant.</title>
        <authorList>
            <person name="Tsai I.J."/>
        </authorList>
    </citation>
    <scope>NUCLEOTIDE SEQUENCE [LARGE SCALE GENOMIC DNA]</scope>
    <source>
        <strain evidence="4">169a</strain>
    </source>
</reference>
<dbReference type="InterPro" id="IPR036869">
    <property type="entry name" value="J_dom_sf"/>
</dbReference>
<accession>A0AAQ3M9L0</accession>
<feature type="compositionally biased region" description="Low complexity" evidence="2">
    <location>
        <begin position="76"/>
        <end position="86"/>
    </location>
</feature>
<proteinExistence type="predicted"/>
<feature type="domain" description="J" evidence="3">
    <location>
        <begin position="8"/>
        <end position="62"/>
    </location>
</feature>